<dbReference type="InterPro" id="IPR035892">
    <property type="entry name" value="C2_domain_sf"/>
</dbReference>
<evidence type="ECO:0000256" key="3">
    <source>
        <dbReference type="ARBA" id="ARBA00004496"/>
    </source>
</evidence>
<dbReference type="Pfam" id="PF07002">
    <property type="entry name" value="Copine"/>
    <property type="match status" value="1"/>
</dbReference>
<dbReference type="SUPFAM" id="SSF49562">
    <property type="entry name" value="C2 domain (Calcium/lipid-binding domain, CaLB)"/>
    <property type="match status" value="2"/>
</dbReference>
<dbReference type="CDD" id="cd04048">
    <property type="entry name" value="C2A_Copine"/>
    <property type="match status" value="1"/>
</dbReference>
<dbReference type="GO" id="GO:0005634">
    <property type="term" value="C:nucleus"/>
    <property type="evidence" value="ECO:0007669"/>
    <property type="project" value="UniProtKB-SubCell"/>
</dbReference>
<keyword evidence="9" id="KW-0106">Calcium</keyword>
<keyword evidence="6" id="KW-0963">Cytoplasm</keyword>
<evidence type="ECO:0000256" key="1">
    <source>
        <dbReference type="ARBA" id="ARBA00004123"/>
    </source>
</evidence>
<dbReference type="OrthoDB" id="5855668at2759"/>
<name>A0A226EIV8_FOLCA</name>
<evidence type="ECO:0000256" key="9">
    <source>
        <dbReference type="ARBA" id="ARBA00022837"/>
    </source>
</evidence>
<dbReference type="PANTHER" id="PTHR10857">
    <property type="entry name" value="COPINE"/>
    <property type="match status" value="1"/>
</dbReference>
<evidence type="ECO:0000256" key="2">
    <source>
        <dbReference type="ARBA" id="ARBA00004236"/>
    </source>
</evidence>
<evidence type="ECO:0000259" key="13">
    <source>
        <dbReference type="PROSITE" id="PS50234"/>
    </source>
</evidence>
<feature type="domain" description="C2" evidence="12">
    <location>
        <begin position="134"/>
        <end position="261"/>
    </location>
</feature>
<evidence type="ECO:0000256" key="8">
    <source>
        <dbReference type="ARBA" id="ARBA00022737"/>
    </source>
</evidence>
<dbReference type="EMBL" id="LNIX01000003">
    <property type="protein sequence ID" value="OXA57047.1"/>
    <property type="molecule type" value="Genomic_DNA"/>
</dbReference>
<comment type="subcellular location">
    <subcellularLocation>
        <location evidence="2">Cell membrane</location>
    </subcellularLocation>
    <subcellularLocation>
        <location evidence="3">Cytoplasm</location>
    </subcellularLocation>
    <subcellularLocation>
        <location evidence="1">Nucleus</location>
    </subcellularLocation>
</comment>
<evidence type="ECO:0000256" key="10">
    <source>
        <dbReference type="ARBA" id="ARBA00023136"/>
    </source>
</evidence>
<comment type="caution">
    <text evidence="14">The sequence shown here is derived from an EMBL/GenBank/DDBJ whole genome shotgun (WGS) entry which is preliminary data.</text>
</comment>
<evidence type="ECO:0000313" key="14">
    <source>
        <dbReference type="EMBL" id="OXA57047.1"/>
    </source>
</evidence>
<dbReference type="AlphaFoldDB" id="A0A226EIV8"/>
<keyword evidence="10" id="KW-0472">Membrane</keyword>
<dbReference type="STRING" id="158441.A0A226EIV8"/>
<dbReference type="Proteomes" id="UP000198287">
    <property type="component" value="Unassembled WGS sequence"/>
</dbReference>
<reference evidence="14 15" key="1">
    <citation type="submission" date="2015-12" db="EMBL/GenBank/DDBJ databases">
        <title>The genome of Folsomia candida.</title>
        <authorList>
            <person name="Faddeeva A."/>
            <person name="Derks M.F."/>
            <person name="Anvar Y."/>
            <person name="Smit S."/>
            <person name="Van Straalen N."/>
            <person name="Roelofs D."/>
        </authorList>
    </citation>
    <scope>NUCLEOTIDE SEQUENCE [LARGE SCALE GENOMIC DNA]</scope>
    <source>
        <strain evidence="14 15">VU population</strain>
        <tissue evidence="14">Whole body</tissue>
    </source>
</reference>
<dbReference type="GO" id="GO:0005737">
    <property type="term" value="C:cytoplasm"/>
    <property type="evidence" value="ECO:0007669"/>
    <property type="project" value="UniProtKB-SubCell"/>
</dbReference>
<dbReference type="GO" id="GO:0071277">
    <property type="term" value="P:cellular response to calcium ion"/>
    <property type="evidence" value="ECO:0007669"/>
    <property type="project" value="TreeGrafter"/>
</dbReference>
<evidence type="ECO:0000256" key="7">
    <source>
        <dbReference type="ARBA" id="ARBA00022723"/>
    </source>
</evidence>
<dbReference type="FunFam" id="2.60.40.150:FF:000042">
    <property type="entry name" value="Copine 3"/>
    <property type="match status" value="1"/>
</dbReference>
<dbReference type="GO" id="GO:0032991">
    <property type="term" value="C:protein-containing complex"/>
    <property type="evidence" value="ECO:0007669"/>
    <property type="project" value="UniProtKB-ARBA"/>
</dbReference>
<evidence type="ECO:0000256" key="5">
    <source>
        <dbReference type="ARBA" id="ARBA00022475"/>
    </source>
</evidence>
<keyword evidence="7" id="KW-0479">Metal-binding</keyword>
<dbReference type="SMART" id="SM00327">
    <property type="entry name" value="VWA"/>
    <property type="match status" value="1"/>
</dbReference>
<evidence type="ECO:0000256" key="4">
    <source>
        <dbReference type="ARBA" id="ARBA00009048"/>
    </source>
</evidence>
<evidence type="ECO:0000256" key="6">
    <source>
        <dbReference type="ARBA" id="ARBA00022490"/>
    </source>
</evidence>
<dbReference type="OMA" id="MHVNNIL"/>
<dbReference type="GO" id="GO:0005544">
    <property type="term" value="F:calcium-dependent phospholipid binding"/>
    <property type="evidence" value="ECO:0007669"/>
    <property type="project" value="InterPro"/>
</dbReference>
<dbReference type="InterPro" id="IPR045052">
    <property type="entry name" value="Copine"/>
</dbReference>
<evidence type="ECO:0000259" key="12">
    <source>
        <dbReference type="PROSITE" id="PS50004"/>
    </source>
</evidence>
<feature type="domain" description="VWFA" evidence="13">
    <location>
        <begin position="307"/>
        <end position="511"/>
    </location>
</feature>
<protein>
    <submittedName>
        <fullName evidence="14">Copine-2</fullName>
    </submittedName>
</protein>
<dbReference type="InterPro" id="IPR002035">
    <property type="entry name" value="VWF_A"/>
</dbReference>
<dbReference type="PANTHER" id="PTHR10857:SF106">
    <property type="entry name" value="C2 DOMAIN-CONTAINING PROTEIN"/>
    <property type="match status" value="1"/>
</dbReference>
<dbReference type="SUPFAM" id="SSF53300">
    <property type="entry name" value="vWA-like"/>
    <property type="match status" value="1"/>
</dbReference>
<dbReference type="InterPro" id="IPR010734">
    <property type="entry name" value="Copine_C"/>
</dbReference>
<accession>A0A226EIV8</accession>
<dbReference type="GO" id="GO:0005886">
    <property type="term" value="C:plasma membrane"/>
    <property type="evidence" value="ECO:0007669"/>
    <property type="project" value="UniProtKB-SubCell"/>
</dbReference>
<dbReference type="PROSITE" id="PS50234">
    <property type="entry name" value="VWFA"/>
    <property type="match status" value="1"/>
</dbReference>
<evidence type="ECO:0000313" key="15">
    <source>
        <dbReference type="Proteomes" id="UP000198287"/>
    </source>
</evidence>
<comment type="similarity">
    <text evidence="4">Belongs to the copine family.</text>
</comment>
<evidence type="ECO:0000256" key="11">
    <source>
        <dbReference type="ARBA" id="ARBA00023242"/>
    </source>
</evidence>
<dbReference type="InterPro" id="IPR037768">
    <property type="entry name" value="C2B_Copine"/>
</dbReference>
<feature type="domain" description="C2" evidence="12">
    <location>
        <begin position="1"/>
        <end position="126"/>
    </location>
</feature>
<dbReference type="Gene3D" id="2.60.40.150">
    <property type="entry name" value="C2 domain"/>
    <property type="match status" value="2"/>
</dbReference>
<proteinExistence type="inferred from homology"/>
<gene>
    <name evidence="14" type="ORF">Fcan01_07564</name>
</gene>
<dbReference type="SMART" id="SM00239">
    <property type="entry name" value="C2"/>
    <property type="match status" value="2"/>
</dbReference>
<dbReference type="InterPro" id="IPR036465">
    <property type="entry name" value="vWFA_dom_sf"/>
</dbReference>
<keyword evidence="11" id="KW-0539">Nucleus</keyword>
<dbReference type="CDD" id="cd04047">
    <property type="entry name" value="C2B_Copine"/>
    <property type="match status" value="1"/>
</dbReference>
<dbReference type="InterPro" id="IPR000008">
    <property type="entry name" value="C2_dom"/>
</dbReference>
<dbReference type="Pfam" id="PF00168">
    <property type="entry name" value="C2"/>
    <property type="match status" value="2"/>
</dbReference>
<dbReference type="GO" id="GO:0046872">
    <property type="term" value="F:metal ion binding"/>
    <property type="evidence" value="ECO:0007669"/>
    <property type="project" value="UniProtKB-KW"/>
</dbReference>
<dbReference type="PROSITE" id="PS50004">
    <property type="entry name" value="C2"/>
    <property type="match status" value="2"/>
</dbReference>
<keyword evidence="5" id="KW-1003">Cell membrane</keyword>
<sequence>MAAKGKKGEPLSIMVELTLSAKDLINRDVTSKSDPFCVIFARDRKTNELVEIGKTEVIKDNLNPKWETKITMEYRFEERQELNITVYDFDGDVNKKHKAESEYLGNAVCTIGEIVAAPFSKFERKLELPKNLAQKNKDSMIVIYCEEMGDNKESFQMTLSGKGLDKKDLLGKSDPYAIVSKKNDDDEGWTEVFTTEVVKKSLDPEWRPFTGHTVKLTGRNPTRPLRFQVFDHDKHSKHDLIGEFETNWEDLCRFARQSNPIAMPLINPKKKEKKKGYENSGVLNINLQVDETNYTFVDYLQTGVQLHFTVAVDFTASNGNPNDAKSLHSRVADQDNQYTTAIKSIGSIIEDYDFDKHFPALGFGAKIPPDTEVSHLFFLNFDPQNPFCKGVEGILEAYQQALRKVRLYGPTNFANTISHVAEFAKTYQDGRHYFILLIITDGMICDLDATREAIVLASKLPLSIIIVGVGSEDFSSMEFLDGDKRALKHNGIEAARDIVQFVALRDIIGKFGNDHAATRAALGKQVLAEIPRQLCEFMHMRKTSTNL</sequence>
<organism evidence="14 15">
    <name type="scientific">Folsomia candida</name>
    <name type="common">Springtail</name>
    <dbReference type="NCBI Taxonomy" id="158441"/>
    <lineage>
        <taxon>Eukaryota</taxon>
        <taxon>Metazoa</taxon>
        <taxon>Ecdysozoa</taxon>
        <taxon>Arthropoda</taxon>
        <taxon>Hexapoda</taxon>
        <taxon>Collembola</taxon>
        <taxon>Entomobryomorpha</taxon>
        <taxon>Isotomoidea</taxon>
        <taxon>Isotomidae</taxon>
        <taxon>Proisotominae</taxon>
        <taxon>Folsomia</taxon>
    </lineage>
</organism>
<keyword evidence="8" id="KW-0677">Repeat</keyword>
<keyword evidence="15" id="KW-1185">Reference proteome</keyword>